<dbReference type="KEGG" id="flt:Sv326_1333"/>
<evidence type="ECO:0000313" key="2">
    <source>
        <dbReference type="Proteomes" id="UP000510821"/>
    </source>
</evidence>
<dbReference type="Proteomes" id="UP000510821">
    <property type="component" value="Plasmid pSv326-1"/>
</dbReference>
<evidence type="ECO:0000313" key="1">
    <source>
        <dbReference type="EMBL" id="QLJ53508.1"/>
    </source>
</evidence>
<proteinExistence type="predicted"/>
<dbReference type="EMBL" id="CP058999">
    <property type="protein sequence ID" value="QLJ53508.1"/>
    <property type="molecule type" value="Genomic_DNA"/>
</dbReference>
<protein>
    <submittedName>
        <fullName evidence="1">Uncharacterized protein</fullName>
    </submittedName>
</protein>
<sequence length="41" mass="4821">MRIDISEKKGMEEIEKLAEKYPHFFAGTVIERVGSHVWVMK</sequence>
<gene>
    <name evidence="1" type="ORF">Sv326_1333</name>
</gene>
<accession>A0A7D5XML4</accession>
<keyword evidence="1" id="KW-0614">Plasmid</keyword>
<geneLocation type="plasmid" evidence="2">
    <name>psv326-1</name>
</geneLocation>
<organism evidence="1 2">
    <name type="scientific">Fermentimicrarchaeum limneticum</name>
    <dbReference type="NCBI Taxonomy" id="2795018"/>
    <lineage>
        <taxon>Archaea</taxon>
        <taxon>Candidatus Micrarchaeota</taxon>
        <taxon>Candidatus Fermentimicrarchaeales</taxon>
        <taxon>Candidatus Fermentimicrarchaeaceae</taxon>
        <taxon>Candidatus Fermentimicrarchaeum</taxon>
    </lineage>
</organism>
<reference evidence="2" key="1">
    <citation type="submission" date="2020-07" db="EMBL/GenBank/DDBJ databases">
        <title>Metabolic diversity and evolutionary history of the archaeal phylum ###Micrarchaeota### uncovered from a freshwater lake metagenome.</title>
        <authorList>
            <person name="Kadnikov V.V."/>
            <person name="Savvichev A.S."/>
            <person name="Mardanov A.V."/>
            <person name="Beletsky A.V."/>
            <person name="Chupakov A.V."/>
            <person name="Kokryatskaya N.M."/>
            <person name="Pimenov N.V."/>
            <person name="Ravin N.V."/>
        </authorList>
    </citation>
    <scope>NUCLEOTIDE SEQUENCE [LARGE SCALE GENOMIC DNA]</scope>
    <source>
        <plasmid evidence="2">psv326-1</plasmid>
    </source>
</reference>
<name>A0A7D5XML4_FERL1</name>
<dbReference type="AlphaFoldDB" id="A0A7D5XML4"/>